<protein>
    <submittedName>
        <fullName evidence="2">DUF3662 domain-containing protein</fullName>
    </submittedName>
</protein>
<organism evidence="2 3">
    <name type="scientific">Streptomyces zhihengii</name>
    <dbReference type="NCBI Taxonomy" id="1818004"/>
    <lineage>
        <taxon>Bacteria</taxon>
        <taxon>Bacillati</taxon>
        <taxon>Actinomycetota</taxon>
        <taxon>Actinomycetes</taxon>
        <taxon>Kitasatosporales</taxon>
        <taxon>Streptomycetaceae</taxon>
        <taxon>Streptomyces</taxon>
    </lineage>
</organism>
<proteinExistence type="predicted"/>
<dbReference type="Proteomes" id="UP000664109">
    <property type="component" value="Unassembled WGS sequence"/>
</dbReference>
<keyword evidence="3" id="KW-1185">Reference proteome</keyword>
<dbReference type="Gene3D" id="3.30.2320.60">
    <property type="entry name" value="FhaA, phosphopeptide-binding domain (DUF3662)"/>
    <property type="match status" value="1"/>
</dbReference>
<dbReference type="InterPro" id="IPR022128">
    <property type="entry name" value="FhaA_N"/>
</dbReference>
<accession>A0ABS2V1Y9</accession>
<evidence type="ECO:0000313" key="2">
    <source>
        <dbReference type="EMBL" id="MBM9623851.1"/>
    </source>
</evidence>
<gene>
    <name evidence="2" type="ORF">JE024_35270</name>
</gene>
<feature type="domain" description="FhaA N-terminal" evidence="1">
    <location>
        <begin position="15"/>
        <end position="116"/>
    </location>
</feature>
<sequence>MPVTGRREGGRQGGLSRWERAWERWQNSLLRKVRRRGHVELLEALHRECDDNAVVCSENRVVVPNAYEVELDAQVHEELTRRGRGGVGEALAEDLVRHGEHNGYEWAGPLTVRVTAVAHPRADPYRVSSSPMPHVRADAFPAHGIAPTDPPPSP</sequence>
<dbReference type="InterPro" id="IPR042287">
    <property type="entry name" value="FhaA_N_sf"/>
</dbReference>
<evidence type="ECO:0000259" key="1">
    <source>
        <dbReference type="Pfam" id="PF12401"/>
    </source>
</evidence>
<reference evidence="2 3" key="1">
    <citation type="journal article" date="2016" name="Arch. Microbiol.">
        <title>Streptomyces zhihengii sp. nov., isolated from rhizospheric soil of Psammosilene tunicoides.</title>
        <authorList>
            <person name="Huang M.J."/>
            <person name="Fei J.J."/>
            <person name="Salam N."/>
            <person name="Kim C.J."/>
            <person name="Hozzein W.N."/>
            <person name="Xiao M."/>
            <person name="Huang H.Q."/>
            <person name="Li W.J."/>
        </authorList>
    </citation>
    <scope>NUCLEOTIDE SEQUENCE [LARGE SCALE GENOMIC DNA]</scope>
    <source>
        <strain evidence="2 3">YIM T102</strain>
    </source>
</reference>
<comment type="caution">
    <text evidence="2">The sequence shown here is derived from an EMBL/GenBank/DDBJ whole genome shotgun (WGS) entry which is preliminary data.</text>
</comment>
<name>A0ABS2V1Y9_9ACTN</name>
<evidence type="ECO:0000313" key="3">
    <source>
        <dbReference type="Proteomes" id="UP000664109"/>
    </source>
</evidence>
<dbReference type="Pfam" id="PF12401">
    <property type="entry name" value="FhaA_N"/>
    <property type="match status" value="1"/>
</dbReference>
<dbReference type="RefSeq" id="WP_205377924.1">
    <property type="nucleotide sequence ID" value="NZ_JBHSPS010000088.1"/>
</dbReference>
<dbReference type="EMBL" id="JAFEJA010000002">
    <property type="protein sequence ID" value="MBM9623851.1"/>
    <property type="molecule type" value="Genomic_DNA"/>
</dbReference>